<sequence>MEHPPVSFERPQNWQNGPQVDPQLEDDHRQNLLPMWQIPGQNEPLLDDESIPSSQVPVPHQSGNSFENFDSLAFQPRPSISQSLFSFTKSPREREDTCVDELLEREIPRPLRPNCPPARRRSVPATNSTADNVGNDHQAIRFQWEGWMVEALLELKKMEWEEYES</sequence>
<name>A0ABD1YUF8_9MARC</name>
<accession>A0ABD1YUF8</accession>
<feature type="region of interest" description="Disordered" evidence="1">
    <location>
        <begin position="109"/>
        <end position="132"/>
    </location>
</feature>
<evidence type="ECO:0000256" key="1">
    <source>
        <dbReference type="SAM" id="MobiDB-lite"/>
    </source>
</evidence>
<dbReference type="AlphaFoldDB" id="A0ABD1YUF8"/>
<keyword evidence="3" id="KW-1185">Reference proteome</keyword>
<reference evidence="2 3" key="1">
    <citation type="submission" date="2024-09" db="EMBL/GenBank/DDBJ databases">
        <title>Chromosome-scale assembly of Riccia fluitans.</title>
        <authorList>
            <person name="Paukszto L."/>
            <person name="Sawicki J."/>
            <person name="Karawczyk K."/>
            <person name="Piernik-Szablinska J."/>
            <person name="Szczecinska M."/>
            <person name="Mazdziarz M."/>
        </authorList>
    </citation>
    <scope>NUCLEOTIDE SEQUENCE [LARGE SCALE GENOMIC DNA]</scope>
    <source>
        <strain evidence="2">Rf_01</strain>
        <tissue evidence="2">Aerial parts of the thallus</tissue>
    </source>
</reference>
<feature type="region of interest" description="Disordered" evidence="1">
    <location>
        <begin position="39"/>
        <end position="71"/>
    </location>
</feature>
<proteinExistence type="predicted"/>
<dbReference type="Proteomes" id="UP001605036">
    <property type="component" value="Unassembled WGS sequence"/>
</dbReference>
<evidence type="ECO:0000313" key="2">
    <source>
        <dbReference type="EMBL" id="KAL2633007.1"/>
    </source>
</evidence>
<comment type="caution">
    <text evidence="2">The sequence shown here is derived from an EMBL/GenBank/DDBJ whole genome shotgun (WGS) entry which is preliminary data.</text>
</comment>
<protein>
    <submittedName>
        <fullName evidence="2">Uncharacterized protein</fullName>
    </submittedName>
</protein>
<feature type="compositionally biased region" description="Polar residues" evidence="1">
    <location>
        <begin position="51"/>
        <end position="68"/>
    </location>
</feature>
<feature type="region of interest" description="Disordered" evidence="1">
    <location>
        <begin position="1"/>
        <end position="27"/>
    </location>
</feature>
<dbReference type="EMBL" id="JBHFFA010000003">
    <property type="protein sequence ID" value="KAL2633007.1"/>
    <property type="molecule type" value="Genomic_DNA"/>
</dbReference>
<gene>
    <name evidence="2" type="ORF">R1flu_004486</name>
</gene>
<organism evidence="2 3">
    <name type="scientific">Riccia fluitans</name>
    <dbReference type="NCBI Taxonomy" id="41844"/>
    <lineage>
        <taxon>Eukaryota</taxon>
        <taxon>Viridiplantae</taxon>
        <taxon>Streptophyta</taxon>
        <taxon>Embryophyta</taxon>
        <taxon>Marchantiophyta</taxon>
        <taxon>Marchantiopsida</taxon>
        <taxon>Marchantiidae</taxon>
        <taxon>Marchantiales</taxon>
        <taxon>Ricciaceae</taxon>
        <taxon>Riccia</taxon>
    </lineage>
</organism>
<evidence type="ECO:0000313" key="3">
    <source>
        <dbReference type="Proteomes" id="UP001605036"/>
    </source>
</evidence>